<protein>
    <submittedName>
        <fullName evidence="1">Uncharacterized protein</fullName>
    </submittedName>
</protein>
<reference evidence="1 2" key="1">
    <citation type="journal article" date="2016" name="Nat. Commun.">
        <title>Thousands of microbial genomes shed light on interconnected biogeochemical processes in an aquifer system.</title>
        <authorList>
            <person name="Anantharaman K."/>
            <person name="Brown C.T."/>
            <person name="Hug L.A."/>
            <person name="Sharon I."/>
            <person name="Castelle C.J."/>
            <person name="Probst A.J."/>
            <person name="Thomas B.C."/>
            <person name="Singh A."/>
            <person name="Wilkins M.J."/>
            <person name="Karaoz U."/>
            <person name="Brodie E.L."/>
            <person name="Williams K.H."/>
            <person name="Hubbard S.S."/>
            <person name="Banfield J.F."/>
        </authorList>
    </citation>
    <scope>NUCLEOTIDE SEQUENCE [LARGE SCALE GENOMIC DNA]</scope>
</reference>
<evidence type="ECO:0000313" key="2">
    <source>
        <dbReference type="Proteomes" id="UP000178446"/>
    </source>
</evidence>
<accession>A0A1F7XU33</accession>
<dbReference type="AlphaFoldDB" id="A0A1F7XU33"/>
<comment type="caution">
    <text evidence="1">The sequence shown here is derived from an EMBL/GenBank/DDBJ whole genome shotgun (WGS) entry which is preliminary data.</text>
</comment>
<dbReference type="EMBL" id="MGGB01000052">
    <property type="protein sequence ID" value="OGM18219.1"/>
    <property type="molecule type" value="Genomic_DNA"/>
</dbReference>
<proteinExistence type="predicted"/>
<gene>
    <name evidence="1" type="ORF">A2685_01865</name>
</gene>
<name>A0A1F7XU33_9BACT</name>
<evidence type="ECO:0000313" key="1">
    <source>
        <dbReference type="EMBL" id="OGM18219.1"/>
    </source>
</evidence>
<dbReference type="Proteomes" id="UP000178446">
    <property type="component" value="Unassembled WGS sequence"/>
</dbReference>
<organism evidence="1 2">
    <name type="scientific">Candidatus Woesebacteria bacterium RIFCSPHIGHO2_01_FULL_37_10</name>
    <dbReference type="NCBI Taxonomy" id="1802489"/>
    <lineage>
        <taxon>Bacteria</taxon>
        <taxon>Candidatus Woeseibacteriota</taxon>
    </lineage>
</organism>
<sequence>MAKENFPQFVSSWFNNRPLRFLNMEEIHDACDILPKELDETLKRNPHIFNIIATRTPLINLRIPPTAINPLEEIGVIRIRNSAEVEISYRSARQPANLSDPFNLENRFHCPTAPSGRYPSQDVQDTSSYFKLIQTTYLHEARQRRG</sequence>